<dbReference type="Proteomes" id="UP000187429">
    <property type="component" value="Unassembled WGS sequence"/>
</dbReference>
<gene>
    <name evidence="1" type="ORF">AYI69_g10816</name>
    <name evidence="2" type="ORF">AYI69_g9556</name>
</gene>
<dbReference type="EMBL" id="LSSM01005712">
    <property type="protein sequence ID" value="OMJ12117.1"/>
    <property type="molecule type" value="Genomic_DNA"/>
</dbReference>
<name>A0A1R1XBX7_9FUNG</name>
<evidence type="ECO:0000313" key="2">
    <source>
        <dbReference type="EMBL" id="OMJ12117.1"/>
    </source>
</evidence>
<protein>
    <submittedName>
        <fullName evidence="2">Uncharacterized protein</fullName>
    </submittedName>
</protein>
<sequence>MNDSLFVNLNDYLFKYLDEIFDIDSDSNVIPTQNDANSYISATTKYSKYSQSDSKTYNIHYGDTYNVNNICYKNISSIDNTNFKSFENLDNGSSSNSVLDKKYGSKGLVPTKSGIESKSFNSVLLKITTPGINNTKKSPVLNDDSLNQDYISRDINNGEKCSISERNYSQDNEKMLLSSTYISKLTPQESLLNAYNDYNMSSFRLEQNINQILERQRTVSLLSHQHIKHTNNNLSLGSTSTAPAKNHRSTSHIIPSIPAQYRPPELSQYSSNITKKDLSLNSNYQELNDISIKPNKVNPYLEFLEKIKDRDFLKENYQSKKNKLTERIKKSNIKFKSFDHTKEKPPK</sequence>
<reference evidence="2" key="2">
    <citation type="submission" date="2017-01" db="EMBL/GenBank/DDBJ databases">
        <authorList>
            <person name="Mah S.A."/>
            <person name="Swanson W.J."/>
            <person name="Moy G.W."/>
            <person name="Vacquier V.D."/>
        </authorList>
    </citation>
    <scope>NUCLEOTIDE SEQUENCE [LARGE SCALE GENOMIC DNA]</scope>
    <source>
        <strain evidence="2">ID-206-W2</strain>
    </source>
</reference>
<evidence type="ECO:0000313" key="3">
    <source>
        <dbReference type="Proteomes" id="UP000187429"/>
    </source>
</evidence>
<reference evidence="3" key="1">
    <citation type="submission" date="2017-01" db="EMBL/GenBank/DDBJ databases">
        <authorList>
            <person name="Wang Y."/>
            <person name="White M."/>
            <person name="Kvist S."/>
            <person name="Moncalvo J.-M."/>
        </authorList>
    </citation>
    <scope>NUCLEOTIDE SEQUENCE [LARGE SCALE GENOMIC DNA]</scope>
    <source>
        <strain evidence="3">ID-206-W2</strain>
    </source>
</reference>
<dbReference type="EMBL" id="LSSM01007168">
    <property type="protein sequence ID" value="OMJ09095.1"/>
    <property type="molecule type" value="Genomic_DNA"/>
</dbReference>
<comment type="caution">
    <text evidence="2">The sequence shown here is derived from an EMBL/GenBank/DDBJ whole genome shotgun (WGS) entry which is preliminary data.</text>
</comment>
<evidence type="ECO:0000313" key="1">
    <source>
        <dbReference type="EMBL" id="OMJ09095.1"/>
    </source>
</evidence>
<dbReference type="OrthoDB" id="5644576at2759"/>
<accession>A0A1R1XBX7</accession>
<dbReference type="AlphaFoldDB" id="A0A1R1XBX7"/>
<keyword evidence="3" id="KW-1185">Reference proteome</keyword>
<proteinExistence type="predicted"/>
<organism evidence="2 3">
    <name type="scientific">Smittium culicis</name>
    <dbReference type="NCBI Taxonomy" id="133412"/>
    <lineage>
        <taxon>Eukaryota</taxon>
        <taxon>Fungi</taxon>
        <taxon>Fungi incertae sedis</taxon>
        <taxon>Zoopagomycota</taxon>
        <taxon>Kickxellomycotina</taxon>
        <taxon>Harpellomycetes</taxon>
        <taxon>Harpellales</taxon>
        <taxon>Legeriomycetaceae</taxon>
        <taxon>Smittium</taxon>
    </lineage>
</organism>